<gene>
    <name evidence="1" type="ORF">EK21DRAFT_95557</name>
</gene>
<dbReference type="AlphaFoldDB" id="A0A9P4GTV1"/>
<evidence type="ECO:0000313" key="2">
    <source>
        <dbReference type="Proteomes" id="UP000799777"/>
    </source>
</evidence>
<evidence type="ECO:0000313" key="1">
    <source>
        <dbReference type="EMBL" id="KAF2022628.1"/>
    </source>
</evidence>
<reference evidence="1" key="1">
    <citation type="journal article" date="2020" name="Stud. Mycol.">
        <title>101 Dothideomycetes genomes: a test case for predicting lifestyles and emergence of pathogens.</title>
        <authorList>
            <person name="Haridas S."/>
            <person name="Albert R."/>
            <person name="Binder M."/>
            <person name="Bloem J."/>
            <person name="Labutti K."/>
            <person name="Salamov A."/>
            <person name="Andreopoulos B."/>
            <person name="Baker S."/>
            <person name="Barry K."/>
            <person name="Bills G."/>
            <person name="Bluhm B."/>
            <person name="Cannon C."/>
            <person name="Castanera R."/>
            <person name="Culley D."/>
            <person name="Daum C."/>
            <person name="Ezra D."/>
            <person name="Gonzalez J."/>
            <person name="Henrissat B."/>
            <person name="Kuo A."/>
            <person name="Liang C."/>
            <person name="Lipzen A."/>
            <person name="Lutzoni F."/>
            <person name="Magnuson J."/>
            <person name="Mondo S."/>
            <person name="Nolan M."/>
            <person name="Ohm R."/>
            <person name="Pangilinan J."/>
            <person name="Park H.-J."/>
            <person name="Ramirez L."/>
            <person name="Alfaro M."/>
            <person name="Sun H."/>
            <person name="Tritt A."/>
            <person name="Yoshinaga Y."/>
            <person name="Zwiers L.-H."/>
            <person name="Turgeon B."/>
            <person name="Goodwin S."/>
            <person name="Spatafora J."/>
            <person name="Crous P."/>
            <person name="Grigoriev I."/>
        </authorList>
    </citation>
    <scope>NUCLEOTIDE SEQUENCE</scope>
    <source>
        <strain evidence="1">CBS 110217</strain>
    </source>
</reference>
<dbReference type="Proteomes" id="UP000799777">
    <property type="component" value="Unassembled WGS sequence"/>
</dbReference>
<accession>A0A9P4GTV1</accession>
<dbReference type="OrthoDB" id="10510642at2759"/>
<comment type="caution">
    <text evidence="1">The sequence shown here is derived from an EMBL/GenBank/DDBJ whole genome shotgun (WGS) entry which is preliminary data.</text>
</comment>
<proteinExistence type="predicted"/>
<protein>
    <submittedName>
        <fullName evidence="1">Uncharacterized protein</fullName>
    </submittedName>
</protein>
<sequence>MRFFDRCAFVLEKVLTGPRSSSAVSLLSNQDSLHDILTIVNEISASSIMLSADKRPAQSLPLELWILVGEHLDGVENLGALCWACRALPSDLLLGAWLRARLPEQQPQIVRSHALRFLSKQADVLIKACVSLTYEAFEDGAECWWLTAESGRGPICWEQEPQAGRSCGGSLLQAPRRSYLVVKAALGANGAVATQLWKLVAIAQLNPDSLRAGMQIVRRLRGIPTTTQDCRKRGEAVQELFDGLDAGQFSLPGCPCACAAALGTICPGCRDVSVGERRFVVQDRFLGYHPRGAKHWFSGLTDAVGDVAHLQLPWLTCCCGTHISCIVL</sequence>
<dbReference type="EMBL" id="ML978498">
    <property type="protein sequence ID" value="KAF2022628.1"/>
    <property type="molecule type" value="Genomic_DNA"/>
</dbReference>
<name>A0A9P4GTV1_9PLEO</name>
<keyword evidence="2" id="KW-1185">Reference proteome</keyword>
<organism evidence="1 2">
    <name type="scientific">Setomelanomma holmii</name>
    <dbReference type="NCBI Taxonomy" id="210430"/>
    <lineage>
        <taxon>Eukaryota</taxon>
        <taxon>Fungi</taxon>
        <taxon>Dikarya</taxon>
        <taxon>Ascomycota</taxon>
        <taxon>Pezizomycotina</taxon>
        <taxon>Dothideomycetes</taxon>
        <taxon>Pleosporomycetidae</taxon>
        <taxon>Pleosporales</taxon>
        <taxon>Pleosporineae</taxon>
        <taxon>Phaeosphaeriaceae</taxon>
        <taxon>Setomelanomma</taxon>
    </lineage>
</organism>